<evidence type="ECO:0000313" key="4">
    <source>
        <dbReference type="Proteomes" id="UP000315995"/>
    </source>
</evidence>
<evidence type="ECO:0000313" key="3">
    <source>
        <dbReference type="EMBL" id="QDG54506.1"/>
    </source>
</evidence>
<organism evidence="3 4">
    <name type="scientific">Persicimonas caeni</name>
    <dbReference type="NCBI Taxonomy" id="2292766"/>
    <lineage>
        <taxon>Bacteria</taxon>
        <taxon>Deltaproteobacteria</taxon>
        <taxon>Bradymonadales</taxon>
        <taxon>Bradymonadaceae</taxon>
        <taxon>Persicimonas</taxon>
    </lineage>
</organism>
<dbReference type="EMBL" id="CP041186">
    <property type="protein sequence ID" value="QDG54506.1"/>
    <property type="molecule type" value="Genomic_DNA"/>
</dbReference>
<protein>
    <submittedName>
        <fullName evidence="3">Uncharacterized protein</fullName>
    </submittedName>
</protein>
<reference evidence="3 4" key="1">
    <citation type="submission" date="2019-06" db="EMBL/GenBank/DDBJ databases">
        <title>Persicimonas caeni gen. nov., sp. nov., a predatory bacterium isolated from solar saltern.</title>
        <authorList>
            <person name="Wang S."/>
        </authorList>
    </citation>
    <scope>NUCLEOTIDE SEQUENCE [LARGE SCALE GENOMIC DNA]</scope>
    <source>
        <strain evidence="3 4">YN101</strain>
    </source>
</reference>
<feature type="region of interest" description="Disordered" evidence="1">
    <location>
        <begin position="24"/>
        <end position="58"/>
    </location>
</feature>
<evidence type="ECO:0000256" key="1">
    <source>
        <dbReference type="SAM" id="MobiDB-lite"/>
    </source>
</evidence>
<name>A0A4Y6Q1Q9_PERCE</name>
<dbReference type="RefSeq" id="WP_141200950.1">
    <property type="nucleotide sequence ID" value="NZ_CP041186.1"/>
</dbReference>
<evidence type="ECO:0000256" key="2">
    <source>
        <dbReference type="SAM" id="SignalP"/>
    </source>
</evidence>
<sequence>MQFIRLTALVVFFAILTACAGGSPSDLDAEQNPQDAGQDTAEPDDASDASNPGDVGVDSADTVDDPCGVCCPGEQVCSDGNTLSTCADDGSGFTDQTCGDGKICEQGACVDEPICQPGDTKCHDGSTRLVCRAGGTAWRTEDCGTGNSCVDGECLSGDPNGSECTADADCAGGKCRCGSDESCSPAPSRTYCTSTCTPGSCGPDEICVSSDSFNAASYDHCVPKCNETCALAGLSCVSLPTRDSGELTYEQGCYFDSAVDVGEECSSATNCTGGTCLEGYFNTGLCTFECAGGCPDGTACVELQSGTFHCSPLCGDGSLSGSGGCPLEAGGDRWDVQCAPRNTYDGLARRVCVST</sequence>
<dbReference type="OrthoDB" id="5497782at2"/>
<gene>
    <name evidence="3" type="ORF">FIV42_28300</name>
</gene>
<feature type="chain" id="PRO_5030106868" evidence="2">
    <location>
        <begin position="21"/>
        <end position="355"/>
    </location>
</feature>
<dbReference type="AlphaFoldDB" id="A0A4Y6Q1Q9"/>
<accession>A0A5B8YG11</accession>
<proteinExistence type="predicted"/>
<feature type="signal peptide" evidence="2">
    <location>
        <begin position="1"/>
        <end position="20"/>
    </location>
</feature>
<accession>A0A4Y6Q1Q9</accession>
<dbReference type="Proteomes" id="UP000315995">
    <property type="component" value="Chromosome"/>
</dbReference>
<keyword evidence="4" id="KW-1185">Reference proteome</keyword>
<keyword evidence="2" id="KW-0732">Signal</keyword>
<dbReference type="PROSITE" id="PS51257">
    <property type="entry name" value="PROKAR_LIPOPROTEIN"/>
    <property type="match status" value="1"/>
</dbReference>